<reference evidence="3" key="1">
    <citation type="submission" date="2012-12" db="EMBL/GenBank/DDBJ databases">
        <authorList>
            <person name="Hellsten U."/>
            <person name="Grimwood J."/>
            <person name="Chapman J.A."/>
            <person name="Shapiro H."/>
            <person name="Aerts A."/>
            <person name="Otillar R.P."/>
            <person name="Terry A.Y."/>
            <person name="Boore J.L."/>
            <person name="Simakov O."/>
            <person name="Marletaz F."/>
            <person name="Cho S.-J."/>
            <person name="Edsinger-Gonzales E."/>
            <person name="Havlak P."/>
            <person name="Kuo D.-H."/>
            <person name="Larsson T."/>
            <person name="Lv J."/>
            <person name="Arendt D."/>
            <person name="Savage R."/>
            <person name="Osoegawa K."/>
            <person name="de Jong P."/>
            <person name="Lindberg D.R."/>
            <person name="Seaver E.C."/>
            <person name="Weisblat D.A."/>
            <person name="Putnam N.H."/>
            <person name="Grigoriev I.V."/>
            <person name="Rokhsar D.S."/>
        </authorList>
    </citation>
    <scope>NUCLEOTIDE SEQUENCE</scope>
    <source>
        <strain evidence="3">I ESC-2004</strain>
    </source>
</reference>
<reference evidence="1 3" key="2">
    <citation type="journal article" date="2013" name="Nature">
        <title>Insights into bilaterian evolution from three spiralian genomes.</title>
        <authorList>
            <person name="Simakov O."/>
            <person name="Marletaz F."/>
            <person name="Cho S.J."/>
            <person name="Edsinger-Gonzales E."/>
            <person name="Havlak P."/>
            <person name="Hellsten U."/>
            <person name="Kuo D.H."/>
            <person name="Larsson T."/>
            <person name="Lv J."/>
            <person name="Arendt D."/>
            <person name="Savage R."/>
            <person name="Osoegawa K."/>
            <person name="de Jong P."/>
            <person name="Grimwood J."/>
            <person name="Chapman J.A."/>
            <person name="Shapiro H."/>
            <person name="Aerts A."/>
            <person name="Otillar R.P."/>
            <person name="Terry A.Y."/>
            <person name="Boore J.L."/>
            <person name="Grigoriev I.V."/>
            <person name="Lindberg D.R."/>
            <person name="Seaver E.C."/>
            <person name="Weisblat D.A."/>
            <person name="Putnam N.H."/>
            <person name="Rokhsar D.S."/>
        </authorList>
    </citation>
    <scope>NUCLEOTIDE SEQUENCE</scope>
    <source>
        <strain evidence="1 3">I ESC-2004</strain>
    </source>
</reference>
<dbReference type="EMBL" id="KB297742">
    <property type="protein sequence ID" value="ELU09994.1"/>
    <property type="molecule type" value="Genomic_DNA"/>
</dbReference>
<organism evidence="1">
    <name type="scientific">Capitella teleta</name>
    <name type="common">Polychaete worm</name>
    <dbReference type="NCBI Taxonomy" id="283909"/>
    <lineage>
        <taxon>Eukaryota</taxon>
        <taxon>Metazoa</taxon>
        <taxon>Spiralia</taxon>
        <taxon>Lophotrochozoa</taxon>
        <taxon>Annelida</taxon>
        <taxon>Polychaeta</taxon>
        <taxon>Sedentaria</taxon>
        <taxon>Scolecida</taxon>
        <taxon>Capitellidae</taxon>
        <taxon>Capitella</taxon>
    </lineage>
</organism>
<gene>
    <name evidence="1" type="ORF">CAPTEDRAFT_193286</name>
</gene>
<proteinExistence type="predicted"/>
<reference evidence="2" key="3">
    <citation type="submission" date="2015-06" db="UniProtKB">
        <authorList>
            <consortium name="EnsemblMetazoa"/>
        </authorList>
    </citation>
    <scope>IDENTIFICATION</scope>
</reference>
<dbReference type="AlphaFoldDB" id="R7UTZ8"/>
<evidence type="ECO:0000313" key="2">
    <source>
        <dbReference type="EnsemblMetazoa" id="CapteP193286"/>
    </source>
</evidence>
<dbReference type="EMBL" id="AMQN01000939">
    <property type="status" value="NOT_ANNOTATED_CDS"/>
    <property type="molecule type" value="Genomic_DNA"/>
</dbReference>
<keyword evidence="3" id="KW-1185">Reference proteome</keyword>
<sequence length="188" mass="21000">MLYSCESWLTDNTSGVNKLYMAAMKMLLGVRTTTPNSLCQIEIGISELKSTLLKRQGAFLRKFRQKSAGDEPLAHALNLVQREEMGQRLTDAAETDGDPELASLKSIRRQCRQKAADGATRYQTYLEMNPDLCVYSDWTMEPNSPGESCVCLRRNFCTGRDPCRVVLCSHCPPESAADTTTELCCRCV</sequence>
<protein>
    <submittedName>
        <fullName evidence="1 2">Uncharacterized protein</fullName>
    </submittedName>
</protein>
<accession>R7UTZ8</accession>
<name>R7UTZ8_CAPTE</name>
<dbReference type="EnsemblMetazoa" id="CapteT193286">
    <property type="protein sequence ID" value="CapteP193286"/>
    <property type="gene ID" value="CapteG193286"/>
</dbReference>
<evidence type="ECO:0000313" key="3">
    <source>
        <dbReference type="Proteomes" id="UP000014760"/>
    </source>
</evidence>
<evidence type="ECO:0000313" key="1">
    <source>
        <dbReference type="EMBL" id="ELU09994.1"/>
    </source>
</evidence>
<dbReference type="Proteomes" id="UP000014760">
    <property type="component" value="Unassembled WGS sequence"/>
</dbReference>
<dbReference type="HOGENOM" id="CLU_1442364_0_0_1"/>